<gene>
    <name evidence="1" type="ORF">H6G97_12600</name>
</gene>
<sequence length="118" mass="13227">MEDLVSRRAQTAGRLIKAAIKVFAILYETDKSLREQVVVYLRKSREQGAVSADIDWKASLGNFTAMLLPGMLHFSHILSTQDYSSKCYIKNFVNLFVRGISTLPLQEASVSVDWSATI</sequence>
<evidence type="ECO:0000313" key="2">
    <source>
        <dbReference type="Proteomes" id="UP000623440"/>
    </source>
</evidence>
<protein>
    <recommendedName>
        <fullName evidence="3">TetR family transcriptional regulator</fullName>
    </recommendedName>
</protein>
<reference evidence="1 2" key="1">
    <citation type="journal article" date="2020" name="ISME J.">
        <title>Comparative genomics reveals insights into cyanobacterial evolution and habitat adaptation.</title>
        <authorList>
            <person name="Chen M.Y."/>
            <person name="Teng W.K."/>
            <person name="Zhao L."/>
            <person name="Hu C.X."/>
            <person name="Zhou Y.K."/>
            <person name="Han B.P."/>
            <person name="Song L.R."/>
            <person name="Shu W.S."/>
        </authorList>
    </citation>
    <scope>NUCLEOTIDE SEQUENCE [LARGE SCALE GENOMIC DNA]</scope>
    <source>
        <strain evidence="1 2">FACHB-838</strain>
    </source>
</reference>
<name>A0ABR8DNM5_9NOSO</name>
<organism evidence="1 2">
    <name type="scientific">Nostoc flagelliforme FACHB-838</name>
    <dbReference type="NCBI Taxonomy" id="2692904"/>
    <lineage>
        <taxon>Bacteria</taxon>
        <taxon>Bacillati</taxon>
        <taxon>Cyanobacteriota</taxon>
        <taxon>Cyanophyceae</taxon>
        <taxon>Nostocales</taxon>
        <taxon>Nostocaceae</taxon>
        <taxon>Nostoc</taxon>
    </lineage>
</organism>
<keyword evidence="2" id="KW-1185">Reference proteome</keyword>
<dbReference type="Proteomes" id="UP000623440">
    <property type="component" value="Unassembled WGS sequence"/>
</dbReference>
<comment type="caution">
    <text evidence="1">The sequence shown here is derived from an EMBL/GenBank/DDBJ whole genome shotgun (WGS) entry which is preliminary data.</text>
</comment>
<evidence type="ECO:0000313" key="1">
    <source>
        <dbReference type="EMBL" id="MBD2530367.1"/>
    </source>
</evidence>
<dbReference type="RefSeq" id="WP_190940922.1">
    <property type="nucleotide sequence ID" value="NZ_JACJSI010000019.1"/>
</dbReference>
<dbReference type="EMBL" id="JACJSI010000019">
    <property type="protein sequence ID" value="MBD2530367.1"/>
    <property type="molecule type" value="Genomic_DNA"/>
</dbReference>
<evidence type="ECO:0008006" key="3">
    <source>
        <dbReference type="Google" id="ProtNLM"/>
    </source>
</evidence>
<accession>A0ABR8DNM5</accession>
<proteinExistence type="predicted"/>